<protein>
    <submittedName>
        <fullName evidence="3">Uncharacterized protein</fullName>
    </submittedName>
</protein>
<accession>A0A915JPQ5</accession>
<feature type="coiled-coil region" evidence="1">
    <location>
        <begin position="653"/>
        <end position="680"/>
    </location>
</feature>
<proteinExistence type="predicted"/>
<evidence type="ECO:0000313" key="2">
    <source>
        <dbReference type="Proteomes" id="UP000887565"/>
    </source>
</evidence>
<organism evidence="2 3">
    <name type="scientific">Romanomermis culicivorax</name>
    <name type="common">Nematode worm</name>
    <dbReference type="NCBI Taxonomy" id="13658"/>
    <lineage>
        <taxon>Eukaryota</taxon>
        <taxon>Metazoa</taxon>
        <taxon>Ecdysozoa</taxon>
        <taxon>Nematoda</taxon>
        <taxon>Enoplea</taxon>
        <taxon>Dorylaimia</taxon>
        <taxon>Mermithida</taxon>
        <taxon>Mermithoidea</taxon>
        <taxon>Mermithidae</taxon>
        <taxon>Romanomermis</taxon>
    </lineage>
</organism>
<dbReference type="WBParaSite" id="nRc.2.0.1.t28239-RA">
    <property type="protein sequence ID" value="nRc.2.0.1.t28239-RA"/>
    <property type="gene ID" value="nRc.2.0.1.g28239"/>
</dbReference>
<evidence type="ECO:0000256" key="1">
    <source>
        <dbReference type="SAM" id="Coils"/>
    </source>
</evidence>
<keyword evidence="2" id="KW-1185">Reference proteome</keyword>
<keyword evidence="1" id="KW-0175">Coiled coil</keyword>
<name>A0A915JPQ5_ROMCU</name>
<feature type="coiled-coil region" evidence="1">
    <location>
        <begin position="787"/>
        <end position="847"/>
    </location>
</feature>
<dbReference type="AlphaFoldDB" id="A0A915JPQ5"/>
<feature type="coiled-coil region" evidence="1">
    <location>
        <begin position="878"/>
        <end position="908"/>
    </location>
</feature>
<sequence length="941" mass="108939">KSLQTFLEKKVLLIDILQSATSFSENDSTLIDRLNSEFNRTQTQLIDFQTAYKSIMELFFHLDAFCQSCQNLKSRLATDFVQISFDEVPGRLVKIDELESTIRGKTSLDDHRQILRRQIPELKTTFFSSEISRIQTKFADFDQQFEYSQDLLVKKRQFLNGFVVKYFEPYTALENKLRSLDSNANLNDLNFAEALVDDFAAKVDADWMDLERLRKDAGINITELPDLHNLRKILDGKRRRLILSDSGTESEEHLPSAVDEERKTDARWQFFANVSELHRCINNLKIRLDDLFYNALRVPVSPSTSASQPPPAPSFADEINEIELEKDRLRSLLNQTVELVQLARYENGNRDGPFDVDHEAKSLEFDWSDFLRLFRDTKKRLSEMSATSEEQRIAFVEDMMNDWLDDASDDTERFKQFLEQETEKLQDQVNEVNILSGEFDNLSQKHPKFGLRFAVLKTELRILTQILQDKITDNKTVFEISSPMSKQLHKICHTLEKLQDPKIKRSRFGDPDTHSKERKNVAYTESQCLETVVPIKQLSESASLPPTSPICDSYEQKLSRLSGIIIEIQTIMADISEPTDNLELLSANAKLLLDFETSFVEGRILLDDFTALPATVGNEHIKNQAFDLGNRFDELLSIFNRLKYDLSLTSEKLSNLDRNLAQFDDDLASIRDDLAKLQSQDLKTARNRMICLKSLETLSLGLSSLRRSLERYSEVANETNSPSRKDIIERYMQNVEEIRDDLDKIQINLQKDISNDVIINDELKYYVSWIEERSTEVEKLVNTTGSIADNEIRLKKMQNLHDQIQKQLENVRNFASKLDRSDSSYLMAKYSDNLAFLTAMIKELESILYEQKLFEEEFKSINENLSHQEISLTSIILTDDLKNKIEILEKIEQELKLEQSKLDSLERNGRKLSDLLNNKSYDQSVLSTKEKYSKLVSKIEI</sequence>
<dbReference type="Proteomes" id="UP000887565">
    <property type="component" value="Unplaced"/>
</dbReference>
<reference evidence="3" key="1">
    <citation type="submission" date="2022-11" db="UniProtKB">
        <authorList>
            <consortium name="WormBaseParasite"/>
        </authorList>
    </citation>
    <scope>IDENTIFICATION</scope>
</reference>
<evidence type="ECO:0000313" key="3">
    <source>
        <dbReference type="WBParaSite" id="nRc.2.0.1.t28239-RA"/>
    </source>
</evidence>